<dbReference type="OrthoDB" id="2435592at2759"/>
<proteinExistence type="predicted"/>
<dbReference type="Proteomes" id="UP000823405">
    <property type="component" value="Unassembled WGS sequence"/>
</dbReference>
<feature type="non-terminal residue" evidence="2">
    <location>
        <position position="165"/>
    </location>
</feature>
<evidence type="ECO:0000256" key="1">
    <source>
        <dbReference type="SAM" id="MobiDB-lite"/>
    </source>
</evidence>
<reference evidence="2" key="1">
    <citation type="journal article" date="2020" name="Fungal Divers.">
        <title>Resolving the Mortierellaceae phylogeny through synthesis of multi-gene phylogenetics and phylogenomics.</title>
        <authorList>
            <person name="Vandepol N."/>
            <person name="Liber J."/>
            <person name="Desiro A."/>
            <person name="Na H."/>
            <person name="Kennedy M."/>
            <person name="Barry K."/>
            <person name="Grigoriev I.V."/>
            <person name="Miller A.N."/>
            <person name="O'Donnell K."/>
            <person name="Stajich J.E."/>
            <person name="Bonito G."/>
        </authorList>
    </citation>
    <scope>NUCLEOTIDE SEQUENCE</scope>
    <source>
        <strain evidence="2">NVP60</strain>
    </source>
</reference>
<feature type="non-terminal residue" evidence="2">
    <location>
        <position position="1"/>
    </location>
</feature>
<comment type="caution">
    <text evidence="2">The sequence shown here is derived from an EMBL/GenBank/DDBJ whole genome shotgun (WGS) entry which is preliminary data.</text>
</comment>
<organism evidence="2 3">
    <name type="scientific">Linnemannia gamsii</name>
    <dbReference type="NCBI Taxonomy" id="64522"/>
    <lineage>
        <taxon>Eukaryota</taxon>
        <taxon>Fungi</taxon>
        <taxon>Fungi incertae sedis</taxon>
        <taxon>Mucoromycota</taxon>
        <taxon>Mortierellomycotina</taxon>
        <taxon>Mortierellomycetes</taxon>
        <taxon>Mortierellales</taxon>
        <taxon>Mortierellaceae</taxon>
        <taxon>Linnemannia</taxon>
    </lineage>
</organism>
<gene>
    <name evidence="2" type="ORF">BGZ97_009251</name>
</gene>
<sequence>PELTIDGHRIPSQLEHTIRNVAADDDHVTSNANDAKSVSSGRSSKFGFRKRLSRLFKGDHRVKETAPSLGVVSASIVIAGPGQHVQSSAPDRNVAPVSLGPHSPPHASQTSSTALAAPVAQMQPNLAANIRLDIFPENVAKPTHKTDLPKPHARVDKTLQLVYAY</sequence>
<accession>A0A9P6QR79</accession>
<protein>
    <submittedName>
        <fullName evidence="2">Uncharacterized protein</fullName>
    </submittedName>
</protein>
<dbReference type="AlphaFoldDB" id="A0A9P6QR79"/>
<feature type="region of interest" description="Disordered" evidence="1">
    <location>
        <begin position="83"/>
        <end position="112"/>
    </location>
</feature>
<dbReference type="EMBL" id="JAAAIN010004396">
    <property type="protein sequence ID" value="KAG0281493.1"/>
    <property type="molecule type" value="Genomic_DNA"/>
</dbReference>
<name>A0A9P6QR79_9FUNG</name>
<evidence type="ECO:0000313" key="2">
    <source>
        <dbReference type="EMBL" id="KAG0281493.1"/>
    </source>
</evidence>
<evidence type="ECO:0000313" key="3">
    <source>
        <dbReference type="Proteomes" id="UP000823405"/>
    </source>
</evidence>
<keyword evidence="3" id="KW-1185">Reference proteome</keyword>